<organism evidence="1">
    <name type="scientific">Oscillatoriales cyanobacterium SpSt-402</name>
    <dbReference type="NCBI Taxonomy" id="2282168"/>
    <lineage>
        <taxon>Bacteria</taxon>
        <taxon>Bacillati</taxon>
        <taxon>Cyanobacteriota</taxon>
        <taxon>Cyanophyceae</taxon>
        <taxon>Oscillatoriophycideae</taxon>
        <taxon>Oscillatoriales</taxon>
    </lineage>
</organism>
<comment type="caution">
    <text evidence="1">The sequence shown here is derived from an EMBL/GenBank/DDBJ whole genome shotgun (WGS) entry which is preliminary data.</text>
</comment>
<accession>A0A832M5C5</accession>
<gene>
    <name evidence="1" type="ORF">ENR47_13530</name>
</gene>
<protein>
    <submittedName>
        <fullName evidence="1">Uncharacterized protein</fullName>
    </submittedName>
</protein>
<evidence type="ECO:0000313" key="1">
    <source>
        <dbReference type="EMBL" id="HGW95278.1"/>
    </source>
</evidence>
<reference evidence="1" key="1">
    <citation type="journal article" date="2020" name="mSystems">
        <title>Genome- and Community-Level Interaction Insights into Carbon Utilization and Element Cycling Functions of Hydrothermarchaeota in Hydrothermal Sediment.</title>
        <authorList>
            <person name="Zhou Z."/>
            <person name="Liu Y."/>
            <person name="Xu W."/>
            <person name="Pan J."/>
            <person name="Luo Z.H."/>
            <person name="Li M."/>
        </authorList>
    </citation>
    <scope>NUCLEOTIDE SEQUENCE [LARGE SCALE GENOMIC DNA]</scope>
    <source>
        <strain evidence="1">SpSt-402</strain>
    </source>
</reference>
<sequence>MGQNHPLKDKSKFYDLFRHNIYALKPYSPDDAFRMLKHLNEVAGNPLSDTQLNQIHWLAGGHARLLKIIFNIWVQEGKSGIMIEHFKDKPDVQQECQRILRNLHEDEQEVALLAARRLHVAEHPAILDHLERRGVLVRSDPVTWFSPLMGQFLRTYDKEAT</sequence>
<proteinExistence type="predicted"/>
<name>A0A832M5C5_9CYAN</name>
<dbReference type="EMBL" id="DSRD01000839">
    <property type="protein sequence ID" value="HGW95278.1"/>
    <property type="molecule type" value="Genomic_DNA"/>
</dbReference>
<dbReference type="AlphaFoldDB" id="A0A832M5C5"/>